<evidence type="ECO:0000256" key="1">
    <source>
        <dbReference type="SAM" id="SignalP"/>
    </source>
</evidence>
<dbReference type="Pfam" id="PF13474">
    <property type="entry name" value="SnoaL_3"/>
    <property type="match status" value="1"/>
</dbReference>
<sequence length="151" mass="16814">MRFIALLCLLLNFALQAEEAPEAVLDKLHEYAASADWDKYFALYTEDALFLGTDAGERWTMAEFASYARPTQGWRYLPTQRHLLRHGDIIAFDELLDSPAYGQSRGSGVLVKTAGGWRILQYHLSFPIPNDIAKEITGRIRAAAGKGSGAH</sequence>
<evidence type="ECO:0000313" key="3">
    <source>
        <dbReference type="EMBL" id="QSX29028.1"/>
    </source>
</evidence>
<evidence type="ECO:0000259" key="2">
    <source>
        <dbReference type="Pfam" id="PF13474"/>
    </source>
</evidence>
<dbReference type="EMBL" id="CP071504">
    <property type="protein sequence ID" value="QSX29028.1"/>
    <property type="molecule type" value="Genomic_DNA"/>
</dbReference>
<dbReference type="SUPFAM" id="SSF54427">
    <property type="entry name" value="NTF2-like"/>
    <property type="match status" value="1"/>
</dbReference>
<proteinExistence type="predicted"/>
<dbReference type="RefSeq" id="WP_207324303.1">
    <property type="nucleotide sequence ID" value="NZ_CP071504.1"/>
</dbReference>
<reference evidence="3 4" key="1">
    <citation type="submission" date="2021-03" db="EMBL/GenBank/DDBJ databases">
        <title>Novel species identification of genus Shewanella.</title>
        <authorList>
            <person name="Liu G."/>
            <person name="Zhang Q."/>
        </authorList>
    </citation>
    <scope>NUCLEOTIDE SEQUENCE [LARGE SCALE GENOMIC DNA]</scope>
    <source>
        <strain evidence="3 4">FJAT-53726</strain>
    </source>
</reference>
<organism evidence="3 4">
    <name type="scientific">Shewanella cyperi</name>
    <dbReference type="NCBI Taxonomy" id="2814292"/>
    <lineage>
        <taxon>Bacteria</taxon>
        <taxon>Pseudomonadati</taxon>
        <taxon>Pseudomonadota</taxon>
        <taxon>Gammaproteobacteria</taxon>
        <taxon>Alteromonadales</taxon>
        <taxon>Shewanellaceae</taxon>
        <taxon>Shewanella</taxon>
    </lineage>
</organism>
<dbReference type="InterPro" id="IPR037401">
    <property type="entry name" value="SnoaL-like"/>
</dbReference>
<protein>
    <submittedName>
        <fullName evidence="3">Nuclear transport factor 2 family protein</fullName>
    </submittedName>
</protein>
<name>A0A975AKB7_9GAMM</name>
<dbReference type="Gene3D" id="3.10.450.50">
    <property type="match status" value="1"/>
</dbReference>
<accession>A0A975AKB7</accession>
<feature type="signal peptide" evidence="1">
    <location>
        <begin position="1"/>
        <end position="17"/>
    </location>
</feature>
<gene>
    <name evidence="3" type="ORF">JYB88_12290</name>
</gene>
<keyword evidence="1" id="KW-0732">Signal</keyword>
<feature type="chain" id="PRO_5037676986" evidence="1">
    <location>
        <begin position="18"/>
        <end position="151"/>
    </location>
</feature>
<dbReference type="Proteomes" id="UP000663281">
    <property type="component" value="Chromosome"/>
</dbReference>
<evidence type="ECO:0000313" key="4">
    <source>
        <dbReference type="Proteomes" id="UP000663281"/>
    </source>
</evidence>
<keyword evidence="4" id="KW-1185">Reference proteome</keyword>
<dbReference type="InterPro" id="IPR032710">
    <property type="entry name" value="NTF2-like_dom_sf"/>
</dbReference>
<feature type="domain" description="SnoaL-like" evidence="2">
    <location>
        <begin position="22"/>
        <end position="129"/>
    </location>
</feature>
<dbReference type="KEGG" id="scyp:JYB88_12290"/>
<dbReference type="AlphaFoldDB" id="A0A975AKB7"/>